<reference evidence="13" key="1">
    <citation type="journal article" date="2023" name="Mol. Biol. Evol.">
        <title>Third-Generation Sequencing Reveals the Adaptive Role of the Epigenome in Three Deep-Sea Polychaetes.</title>
        <authorList>
            <person name="Perez M."/>
            <person name="Aroh O."/>
            <person name="Sun Y."/>
            <person name="Lan Y."/>
            <person name="Juniper S.K."/>
            <person name="Young C.R."/>
            <person name="Angers B."/>
            <person name="Qian P.Y."/>
        </authorList>
    </citation>
    <scope>NUCLEOTIDE SEQUENCE</scope>
    <source>
        <strain evidence="13">R07B-5</strain>
    </source>
</reference>
<dbReference type="InterPro" id="IPR026849">
    <property type="entry name" value="ATG2"/>
</dbReference>
<dbReference type="GO" id="GO:0061908">
    <property type="term" value="C:phagophore"/>
    <property type="evidence" value="ECO:0007669"/>
    <property type="project" value="TreeGrafter"/>
</dbReference>
<evidence type="ECO:0000256" key="3">
    <source>
        <dbReference type="ARBA" id="ARBA00009714"/>
    </source>
</evidence>
<dbReference type="GO" id="GO:0043495">
    <property type="term" value="F:protein-membrane adaptor activity"/>
    <property type="evidence" value="ECO:0007669"/>
    <property type="project" value="TreeGrafter"/>
</dbReference>
<keyword evidence="6" id="KW-0256">Endoplasmic reticulum</keyword>
<evidence type="ECO:0000256" key="8">
    <source>
        <dbReference type="ARBA" id="ARBA00023055"/>
    </source>
</evidence>
<dbReference type="GO" id="GO:0034045">
    <property type="term" value="C:phagophore assembly site membrane"/>
    <property type="evidence" value="ECO:0007669"/>
    <property type="project" value="UniProtKB-SubCell"/>
</dbReference>
<keyword evidence="14" id="KW-1185">Reference proteome</keyword>
<comment type="catalytic activity">
    <reaction evidence="10">
        <text>a 1,2-diacyl-sn-glycero-3-phospho-L-serine(in) = a 1,2-diacyl-sn-glycero-3-phospho-L-serine(out)</text>
        <dbReference type="Rhea" id="RHEA:38663"/>
        <dbReference type="ChEBI" id="CHEBI:57262"/>
    </reaction>
</comment>
<evidence type="ECO:0000256" key="5">
    <source>
        <dbReference type="ARBA" id="ARBA00022448"/>
    </source>
</evidence>
<proteinExistence type="inferred from homology"/>
<gene>
    <name evidence="13" type="ORF">NP493_435g00000</name>
</gene>
<accession>A0AAD9NTZ2</accession>
<keyword evidence="7" id="KW-0072">Autophagy</keyword>
<protein>
    <recommendedName>
        <fullName evidence="4">Autophagy-related protein 2</fullName>
    </recommendedName>
</protein>
<dbReference type="EMBL" id="JAODUO010000435">
    <property type="protein sequence ID" value="KAK2180611.1"/>
    <property type="molecule type" value="Genomic_DNA"/>
</dbReference>
<keyword evidence="8" id="KW-0445">Lipid transport</keyword>
<dbReference type="GO" id="GO:0000422">
    <property type="term" value="P:autophagy of mitochondrion"/>
    <property type="evidence" value="ECO:0007669"/>
    <property type="project" value="TreeGrafter"/>
</dbReference>
<dbReference type="AlphaFoldDB" id="A0AAD9NTZ2"/>
<dbReference type="Proteomes" id="UP001209878">
    <property type="component" value="Unassembled WGS sequence"/>
</dbReference>
<dbReference type="PANTHER" id="PTHR13190:SF1">
    <property type="entry name" value="AUTOPHAGY-RELATED 2, ISOFORM A"/>
    <property type="match status" value="1"/>
</dbReference>
<dbReference type="GO" id="GO:0005789">
    <property type="term" value="C:endoplasmic reticulum membrane"/>
    <property type="evidence" value="ECO:0007669"/>
    <property type="project" value="UniProtKB-SubCell"/>
</dbReference>
<comment type="subcellular location">
    <subcellularLocation>
        <location evidence="1">Endoplasmic reticulum membrane</location>
        <topology evidence="1">Peripheral membrane protein</topology>
    </subcellularLocation>
    <subcellularLocation>
        <location evidence="2">Preautophagosomal structure membrane</location>
        <topology evidence="2">Peripheral membrane protein</topology>
    </subcellularLocation>
</comment>
<keyword evidence="9" id="KW-0472">Membrane</keyword>
<dbReference type="GO" id="GO:0006869">
    <property type="term" value="P:lipid transport"/>
    <property type="evidence" value="ECO:0007669"/>
    <property type="project" value="UniProtKB-KW"/>
</dbReference>
<dbReference type="PANTHER" id="PTHR13190">
    <property type="entry name" value="AUTOPHAGY-RELATED 2, ISOFORM A"/>
    <property type="match status" value="1"/>
</dbReference>
<comment type="catalytic activity">
    <reaction evidence="11">
        <text>a 1,2-diacyl-sn-glycero-3-phosphoethanolamine(in) = a 1,2-diacyl-sn-glycero-3-phosphoethanolamine(out)</text>
        <dbReference type="Rhea" id="RHEA:38895"/>
        <dbReference type="ChEBI" id="CHEBI:64612"/>
    </reaction>
</comment>
<keyword evidence="5" id="KW-0813">Transport</keyword>
<sequence length="670" mass="73500">MPWYFPWSDSIKKRACRYLLQHYLGHFFKEKLSLEQLSVDLYNGRGTIQEVLLDVVSINEALENFNAPVEVVDGFIGNISVSIPWSALVSDNTVIEVHNLELTIQSKRRPEHTDGQCPGATLDSMLSSMTTSLQLAQECLKEEPSAGEQLADAAKPFEGLEMFAQTIEAGLHSVKVSFIDTIVRLEHLPREAKTGAAIEFRIGRIDYYDDQAMETSEAGDGAVAGAKNVYEPAAIALKNIRMYEVTIWCEEFPEYNRTFCKTSSSDSSSPRNYTTPDTPLSPLFSPLGCTVPEFPAASSASLPSLSGVGGARSPKETEPIKIAVLRGRHEVKLKIKQSEALHGPKLEVDGHFGAINVHLSPRQVHLLIEIVKGLSMPGVGEDGGTHVGGYRAGSKPMQSDDFHRVEQELAKQLHHGKGSGATQRLPSWQGSEDAMLLQSLDDTDDEDMYFDFCPSRHSGLSSMESSCSSNITISSTRSTVGPVTSQPRRQSSRHPGSAPTAKAKQKSAKHKETIRKLLDDPTAELMRYRLKLSFMSVVILHEDPPATPGDRLDVGQTSAEKLKSLVEAYYGRVEGIVTSGMGTELSELRKQFSQACRHDHICLLCKPVTVECNQKTTSQMDSVSSDITVGSAELVEAVFDRLTMGLYRCKDDVPTPEYCEVSGSCLVVVI</sequence>
<dbReference type="GO" id="GO:0034727">
    <property type="term" value="P:piecemeal microautophagy of the nucleus"/>
    <property type="evidence" value="ECO:0007669"/>
    <property type="project" value="TreeGrafter"/>
</dbReference>
<evidence type="ECO:0000313" key="13">
    <source>
        <dbReference type="EMBL" id="KAK2180611.1"/>
    </source>
</evidence>
<evidence type="ECO:0000256" key="10">
    <source>
        <dbReference type="ARBA" id="ARBA00024479"/>
    </source>
</evidence>
<evidence type="ECO:0000256" key="12">
    <source>
        <dbReference type="SAM" id="MobiDB-lite"/>
    </source>
</evidence>
<dbReference type="GO" id="GO:0032266">
    <property type="term" value="F:phosphatidylinositol-3-phosphate binding"/>
    <property type="evidence" value="ECO:0007669"/>
    <property type="project" value="TreeGrafter"/>
</dbReference>
<feature type="compositionally biased region" description="Low complexity" evidence="12">
    <location>
        <begin position="461"/>
        <end position="479"/>
    </location>
</feature>
<evidence type="ECO:0000313" key="14">
    <source>
        <dbReference type="Proteomes" id="UP001209878"/>
    </source>
</evidence>
<evidence type="ECO:0000256" key="2">
    <source>
        <dbReference type="ARBA" id="ARBA00004623"/>
    </source>
</evidence>
<feature type="region of interest" description="Disordered" evidence="12">
    <location>
        <begin position="461"/>
        <end position="512"/>
    </location>
</feature>
<organism evidence="13 14">
    <name type="scientific">Ridgeia piscesae</name>
    <name type="common">Tubeworm</name>
    <dbReference type="NCBI Taxonomy" id="27915"/>
    <lineage>
        <taxon>Eukaryota</taxon>
        <taxon>Metazoa</taxon>
        <taxon>Spiralia</taxon>
        <taxon>Lophotrochozoa</taxon>
        <taxon>Annelida</taxon>
        <taxon>Polychaeta</taxon>
        <taxon>Sedentaria</taxon>
        <taxon>Canalipalpata</taxon>
        <taxon>Sabellida</taxon>
        <taxon>Siboglinidae</taxon>
        <taxon>Ridgeia</taxon>
    </lineage>
</organism>
<evidence type="ECO:0000256" key="4">
    <source>
        <dbReference type="ARBA" id="ARBA00018070"/>
    </source>
</evidence>
<dbReference type="GO" id="GO:0061723">
    <property type="term" value="P:glycophagy"/>
    <property type="evidence" value="ECO:0007669"/>
    <property type="project" value="TreeGrafter"/>
</dbReference>
<evidence type="ECO:0000256" key="9">
    <source>
        <dbReference type="ARBA" id="ARBA00023136"/>
    </source>
</evidence>
<comment type="caution">
    <text evidence="13">The sequence shown here is derived from an EMBL/GenBank/DDBJ whole genome shotgun (WGS) entry which is preliminary data.</text>
</comment>
<dbReference type="GO" id="GO:0000045">
    <property type="term" value="P:autophagosome assembly"/>
    <property type="evidence" value="ECO:0007669"/>
    <property type="project" value="TreeGrafter"/>
</dbReference>
<dbReference type="GO" id="GO:0061709">
    <property type="term" value="P:reticulophagy"/>
    <property type="evidence" value="ECO:0007669"/>
    <property type="project" value="TreeGrafter"/>
</dbReference>
<name>A0AAD9NTZ2_RIDPI</name>
<evidence type="ECO:0000256" key="6">
    <source>
        <dbReference type="ARBA" id="ARBA00022824"/>
    </source>
</evidence>
<evidence type="ECO:0000256" key="1">
    <source>
        <dbReference type="ARBA" id="ARBA00004406"/>
    </source>
</evidence>
<comment type="similarity">
    <text evidence="3">Belongs to the ATG2 family.</text>
</comment>
<evidence type="ECO:0000256" key="7">
    <source>
        <dbReference type="ARBA" id="ARBA00023006"/>
    </source>
</evidence>
<dbReference type="Pfam" id="PF13329">
    <property type="entry name" value="ATG2_CAD"/>
    <property type="match status" value="1"/>
</dbReference>
<evidence type="ECO:0000256" key="11">
    <source>
        <dbReference type="ARBA" id="ARBA00024615"/>
    </source>
</evidence>